<feature type="region of interest" description="Disordered" evidence="1">
    <location>
        <begin position="47"/>
        <end position="85"/>
    </location>
</feature>
<reference evidence="3 4" key="1">
    <citation type="journal article" date="2024" name="Commun. Biol.">
        <title>Comparative genomic analysis of thermophilic fungi reveals convergent evolutionary adaptations and gene losses.</title>
        <authorList>
            <person name="Steindorff A.S."/>
            <person name="Aguilar-Pontes M.V."/>
            <person name="Robinson A.J."/>
            <person name="Andreopoulos B."/>
            <person name="LaButti K."/>
            <person name="Kuo A."/>
            <person name="Mondo S."/>
            <person name="Riley R."/>
            <person name="Otillar R."/>
            <person name="Haridas S."/>
            <person name="Lipzen A."/>
            <person name="Grimwood J."/>
            <person name="Schmutz J."/>
            <person name="Clum A."/>
            <person name="Reid I.D."/>
            <person name="Moisan M.C."/>
            <person name="Butler G."/>
            <person name="Nguyen T.T.M."/>
            <person name="Dewar K."/>
            <person name="Conant G."/>
            <person name="Drula E."/>
            <person name="Henrissat B."/>
            <person name="Hansel C."/>
            <person name="Singer S."/>
            <person name="Hutchinson M.I."/>
            <person name="de Vries R.P."/>
            <person name="Natvig D.O."/>
            <person name="Powell A.J."/>
            <person name="Tsang A."/>
            <person name="Grigoriev I.V."/>
        </authorList>
    </citation>
    <scope>NUCLEOTIDE SEQUENCE [LARGE SCALE GENOMIC DNA]</scope>
    <source>
        <strain evidence="3 4">ATCC 24622</strain>
    </source>
</reference>
<evidence type="ECO:0000313" key="4">
    <source>
        <dbReference type="Proteomes" id="UP001586593"/>
    </source>
</evidence>
<dbReference type="Proteomes" id="UP001586593">
    <property type="component" value="Unassembled WGS sequence"/>
</dbReference>
<proteinExistence type="predicted"/>
<dbReference type="PANTHER" id="PTHR42039:SF1">
    <property type="entry name" value="PUTATIVE (AFU_ORTHOLOGUE AFUA_3G02940)-RELATED"/>
    <property type="match status" value="1"/>
</dbReference>
<protein>
    <recommendedName>
        <fullName evidence="5">Allergen Asp f 4</fullName>
    </recommendedName>
</protein>
<dbReference type="InterPro" id="IPR038903">
    <property type="entry name" value="Allergen_Asp_f_4"/>
</dbReference>
<evidence type="ECO:0000313" key="3">
    <source>
        <dbReference type="EMBL" id="KAL1878135.1"/>
    </source>
</evidence>
<keyword evidence="4" id="KW-1185">Reference proteome</keyword>
<evidence type="ECO:0000256" key="2">
    <source>
        <dbReference type="SAM" id="SignalP"/>
    </source>
</evidence>
<evidence type="ECO:0000256" key="1">
    <source>
        <dbReference type="SAM" id="MobiDB-lite"/>
    </source>
</evidence>
<dbReference type="Pfam" id="PF25312">
    <property type="entry name" value="Allergen_Asp_f_4"/>
    <property type="match status" value="1"/>
</dbReference>
<comment type="caution">
    <text evidence="3">The sequence shown here is derived from an EMBL/GenBank/DDBJ whole genome shotgun (WGS) entry which is preliminary data.</text>
</comment>
<keyword evidence="2" id="KW-0732">Signal</keyword>
<organism evidence="3 4">
    <name type="scientific">Phialemonium thermophilum</name>
    <dbReference type="NCBI Taxonomy" id="223376"/>
    <lineage>
        <taxon>Eukaryota</taxon>
        <taxon>Fungi</taxon>
        <taxon>Dikarya</taxon>
        <taxon>Ascomycota</taxon>
        <taxon>Pezizomycotina</taxon>
        <taxon>Sordariomycetes</taxon>
        <taxon>Sordariomycetidae</taxon>
        <taxon>Cephalothecales</taxon>
        <taxon>Cephalothecaceae</taxon>
        <taxon>Phialemonium</taxon>
    </lineage>
</organism>
<gene>
    <name evidence="3" type="ORF">VTK73DRAFT_8015</name>
</gene>
<name>A0ABR3XQY1_9PEZI</name>
<accession>A0ABR3XQY1</accession>
<dbReference type="EMBL" id="JAZHXJ010000055">
    <property type="protein sequence ID" value="KAL1878135.1"/>
    <property type="molecule type" value="Genomic_DNA"/>
</dbReference>
<feature type="signal peptide" evidence="2">
    <location>
        <begin position="1"/>
        <end position="18"/>
    </location>
</feature>
<evidence type="ECO:0008006" key="5">
    <source>
        <dbReference type="Google" id="ProtNLM"/>
    </source>
</evidence>
<feature type="compositionally biased region" description="Low complexity" evidence="1">
    <location>
        <begin position="65"/>
        <end position="81"/>
    </location>
</feature>
<dbReference type="PANTHER" id="PTHR42039">
    <property type="entry name" value="PUTATIVE (AFU_ORTHOLOGUE AFUA_3G02940)-RELATED"/>
    <property type="match status" value="1"/>
</dbReference>
<sequence length="288" mass="29842">MKPTTSLLWLTAALGANAHPSAHHHLHRAFHEKRDAVFYKAEHKAPLPPAATTTTTTAPPPPSSTPAASSSAAATPSSSSSGTYKPFCGGKKKRATAAEISYTGNTGAQAGDWGCNIMLIDDDIADQYKYTSVYTNAGSEEHQVVCFNKIGPTGLIDGFFHSAVTFSLAPGQSQTIAFDDNSQGACAFAPGEVEKTSFGEYAGSWVEFDFGNESNGAWSGADCSALVAMSAGLSVPGCQVCHDGTCSTIYPGGRAVNAYIKGMEAVDGTGLNISPGQVQLQVKVGYSG</sequence>
<feature type="chain" id="PRO_5046306813" description="Allergen Asp f 4" evidence="2">
    <location>
        <begin position="19"/>
        <end position="288"/>
    </location>
</feature>